<feature type="signal peptide" evidence="1">
    <location>
        <begin position="1"/>
        <end position="19"/>
    </location>
</feature>
<dbReference type="InterPro" id="IPR005901">
    <property type="entry name" value="GLPGLI"/>
</dbReference>
<dbReference type="RefSeq" id="WP_371571739.1">
    <property type="nucleotide sequence ID" value="NZ_JASMRN010000014.1"/>
</dbReference>
<dbReference type="NCBIfam" id="TIGR01200">
    <property type="entry name" value="GLPGLI"/>
    <property type="match status" value="1"/>
</dbReference>
<sequence length="233" mass="27121">MKKAIYLVTMLFITNYFYAQSGQAEYIIKMNALSYPNAGKYEERIEKMKEYANNQKFELIFNKSQSSFKYIESLNSDPNFSETENRIVRAAFTASSDFYYDNLRNIEISQGRDKVLIEKKNAKVAWIISTDSKMIGDYLCYKATYQEPYVSRRSGQKNYTNVVAWFAPMLPYGYGPIQFYGLPGLILELQYKNTTYFATNIKVSNASRTIYSPKGKTVSKEEYDKKLREQMGM</sequence>
<keyword evidence="1" id="KW-0732">Signal</keyword>
<keyword evidence="3" id="KW-1185">Reference proteome</keyword>
<protein>
    <submittedName>
        <fullName evidence="2">GLPGLI family protein</fullName>
    </submittedName>
</protein>
<gene>
    <name evidence="2" type="ORF">QO192_14455</name>
</gene>
<reference evidence="2 3" key="1">
    <citation type="submission" date="2023-05" db="EMBL/GenBank/DDBJ databases">
        <title>Adaptations of aquatic viruses from atmosphere-close ecosystems of the Central Arctic Ocean.</title>
        <authorList>
            <person name="Rahlff J."/>
            <person name="Holmfeldt K."/>
        </authorList>
    </citation>
    <scope>NUCLEOTIDE SEQUENCE [LARGE SCALE GENOMIC DNA]</scope>
    <source>
        <strain evidence="2 3">Arc14</strain>
    </source>
</reference>
<accession>A0ABV4KIC4</accession>
<evidence type="ECO:0000256" key="1">
    <source>
        <dbReference type="SAM" id="SignalP"/>
    </source>
</evidence>
<feature type="chain" id="PRO_5046593801" evidence="1">
    <location>
        <begin position="20"/>
        <end position="233"/>
    </location>
</feature>
<comment type="caution">
    <text evidence="2">The sequence shown here is derived from an EMBL/GenBank/DDBJ whole genome shotgun (WGS) entry which is preliminary data.</text>
</comment>
<dbReference type="Proteomes" id="UP001568894">
    <property type="component" value="Unassembled WGS sequence"/>
</dbReference>
<dbReference type="Pfam" id="PF09697">
    <property type="entry name" value="Porph_ging"/>
    <property type="match status" value="1"/>
</dbReference>
<organism evidence="2 3">
    <name type="scientific">Flavobacterium frigidarium</name>
    <dbReference type="NCBI Taxonomy" id="99286"/>
    <lineage>
        <taxon>Bacteria</taxon>
        <taxon>Pseudomonadati</taxon>
        <taxon>Bacteroidota</taxon>
        <taxon>Flavobacteriia</taxon>
        <taxon>Flavobacteriales</taxon>
        <taxon>Flavobacteriaceae</taxon>
        <taxon>Flavobacterium</taxon>
    </lineage>
</organism>
<proteinExistence type="predicted"/>
<name>A0ABV4KIC4_9FLAO</name>
<evidence type="ECO:0000313" key="3">
    <source>
        <dbReference type="Proteomes" id="UP001568894"/>
    </source>
</evidence>
<dbReference type="EMBL" id="JASMRN010000014">
    <property type="protein sequence ID" value="MEZ7516481.1"/>
    <property type="molecule type" value="Genomic_DNA"/>
</dbReference>
<evidence type="ECO:0000313" key="2">
    <source>
        <dbReference type="EMBL" id="MEZ7516481.1"/>
    </source>
</evidence>